<protein>
    <recommendedName>
        <fullName evidence="4">C2H2-type domain-containing protein</fullName>
    </recommendedName>
</protein>
<reference evidence="2 3" key="1">
    <citation type="journal article" date="2021" name="Elife">
        <title>Chloroplast acquisition without the gene transfer in kleptoplastic sea slugs, Plakobranchus ocellatus.</title>
        <authorList>
            <person name="Maeda T."/>
            <person name="Takahashi S."/>
            <person name="Yoshida T."/>
            <person name="Shimamura S."/>
            <person name="Takaki Y."/>
            <person name="Nagai Y."/>
            <person name="Toyoda A."/>
            <person name="Suzuki Y."/>
            <person name="Arimoto A."/>
            <person name="Ishii H."/>
            <person name="Satoh N."/>
            <person name="Nishiyama T."/>
            <person name="Hasebe M."/>
            <person name="Maruyama T."/>
            <person name="Minagawa J."/>
            <person name="Obokata J."/>
            <person name="Shigenobu S."/>
        </authorList>
    </citation>
    <scope>NUCLEOTIDE SEQUENCE [LARGE SCALE GENOMIC DNA]</scope>
</reference>
<dbReference type="EMBL" id="BMAT01012127">
    <property type="protein sequence ID" value="GFR86499.1"/>
    <property type="molecule type" value="Genomic_DNA"/>
</dbReference>
<accession>A0AAV4GMK8</accession>
<feature type="compositionally biased region" description="Acidic residues" evidence="1">
    <location>
        <begin position="57"/>
        <end position="107"/>
    </location>
</feature>
<evidence type="ECO:0000313" key="3">
    <source>
        <dbReference type="Proteomes" id="UP000762676"/>
    </source>
</evidence>
<gene>
    <name evidence="2" type="ORF">ElyMa_006054100</name>
</gene>
<evidence type="ECO:0008006" key="4">
    <source>
        <dbReference type="Google" id="ProtNLM"/>
    </source>
</evidence>
<organism evidence="2 3">
    <name type="scientific">Elysia marginata</name>
    <dbReference type="NCBI Taxonomy" id="1093978"/>
    <lineage>
        <taxon>Eukaryota</taxon>
        <taxon>Metazoa</taxon>
        <taxon>Spiralia</taxon>
        <taxon>Lophotrochozoa</taxon>
        <taxon>Mollusca</taxon>
        <taxon>Gastropoda</taxon>
        <taxon>Heterobranchia</taxon>
        <taxon>Euthyneura</taxon>
        <taxon>Panpulmonata</taxon>
        <taxon>Sacoglossa</taxon>
        <taxon>Placobranchoidea</taxon>
        <taxon>Plakobranchidae</taxon>
        <taxon>Elysia</taxon>
    </lineage>
</organism>
<dbReference type="Proteomes" id="UP000762676">
    <property type="component" value="Unassembled WGS sequence"/>
</dbReference>
<feature type="region of interest" description="Disordered" evidence="1">
    <location>
        <begin position="1"/>
        <end position="22"/>
    </location>
</feature>
<dbReference type="AlphaFoldDB" id="A0AAV4GMK8"/>
<evidence type="ECO:0000256" key="1">
    <source>
        <dbReference type="SAM" id="MobiDB-lite"/>
    </source>
</evidence>
<keyword evidence="3" id="KW-1185">Reference proteome</keyword>
<name>A0AAV4GMK8_9GAST</name>
<comment type="caution">
    <text evidence="2">The sequence shown here is derived from an EMBL/GenBank/DDBJ whole genome shotgun (WGS) entry which is preliminary data.</text>
</comment>
<sequence>MTTPPEKNATPTFIKSQQQGTKYNLLRVRRRLQPAPRAKCNSFYSHSQAIYISPTFCDDDTDDDKQDDSDDGDDDTDDDDDDDDDVDEEEDEEDDDEDNNDYDNNDGDGEKGEFLSSSSDRTNAGGAGCCCWRAVCDSCFAALSKRGHAAVNH</sequence>
<proteinExistence type="predicted"/>
<evidence type="ECO:0000313" key="2">
    <source>
        <dbReference type="EMBL" id="GFR86499.1"/>
    </source>
</evidence>
<feature type="region of interest" description="Disordered" evidence="1">
    <location>
        <begin position="54"/>
        <end position="125"/>
    </location>
</feature>